<dbReference type="VEuPathDB" id="FungiDB:PTTG_30981"/>
<feature type="non-terminal residue" evidence="4">
    <location>
        <position position="1"/>
    </location>
</feature>
<dbReference type="OrthoDB" id="10448694at2759"/>
<evidence type="ECO:0000313" key="6">
    <source>
        <dbReference type="Proteomes" id="UP000005240"/>
    </source>
</evidence>
<dbReference type="InterPro" id="IPR038718">
    <property type="entry name" value="SNF2-like_sf"/>
</dbReference>
<proteinExistence type="predicted"/>
<dbReference type="Pfam" id="PF00176">
    <property type="entry name" value="SNF2-rel_dom"/>
    <property type="match status" value="1"/>
</dbReference>
<reference evidence="4" key="2">
    <citation type="submission" date="2016-05" db="EMBL/GenBank/DDBJ databases">
        <title>Comparative analysis highlights variable genome content of wheat rusts and divergence of the mating loci.</title>
        <authorList>
            <person name="Cuomo C.A."/>
            <person name="Bakkeren G."/>
            <person name="Szabo L."/>
            <person name="Khalil H."/>
            <person name="Joly D."/>
            <person name="Goldberg J."/>
            <person name="Young S."/>
            <person name="Zeng Q."/>
            <person name="Fellers J."/>
        </authorList>
    </citation>
    <scope>NUCLEOTIDE SEQUENCE [LARGE SCALE GENOMIC DNA]</scope>
    <source>
        <strain evidence="4">1-1 BBBD Race 1</strain>
    </source>
</reference>
<evidence type="ECO:0000256" key="1">
    <source>
        <dbReference type="ARBA" id="ARBA00022741"/>
    </source>
</evidence>
<keyword evidence="2" id="KW-0067">ATP-binding</keyword>
<feature type="non-terminal residue" evidence="4">
    <location>
        <position position="104"/>
    </location>
</feature>
<dbReference type="InterPro" id="IPR027417">
    <property type="entry name" value="P-loop_NTPase"/>
</dbReference>
<accession>A0A180FZ81</accession>
<dbReference type="GO" id="GO:0005524">
    <property type="term" value="F:ATP binding"/>
    <property type="evidence" value="ECO:0007669"/>
    <property type="project" value="InterPro"/>
</dbReference>
<evidence type="ECO:0000313" key="4">
    <source>
        <dbReference type="EMBL" id="OAV84883.1"/>
    </source>
</evidence>
<dbReference type="EnsemblFungi" id="PTTG_30981-t43_1">
    <property type="protein sequence ID" value="PTTG_30981-t43_1-p1"/>
    <property type="gene ID" value="PTTG_30981"/>
</dbReference>
<dbReference type="InterPro" id="IPR000330">
    <property type="entry name" value="SNF2_N"/>
</dbReference>
<dbReference type="Proteomes" id="UP000005240">
    <property type="component" value="Unassembled WGS sequence"/>
</dbReference>
<sequence>CQTDMKTHQLSALEFLLKNEDPENHEPEALWYHNDNAWLCDRFDVKSNSSETNSHNHQRSQGSILADDMGLGKTLTTLAFILATINKGKSFRDGNTNTRSAATL</sequence>
<evidence type="ECO:0000256" key="2">
    <source>
        <dbReference type="ARBA" id="ARBA00022840"/>
    </source>
</evidence>
<dbReference type="AlphaFoldDB" id="A0A180FZ81"/>
<protein>
    <submittedName>
        <fullName evidence="5">SNF2_N domain-containing protein</fullName>
    </submittedName>
</protein>
<reference evidence="5 6" key="3">
    <citation type="journal article" date="2017" name="G3 (Bethesda)">
        <title>Comparative analysis highlights variable genome content of wheat rusts and divergence of the mating loci.</title>
        <authorList>
            <person name="Cuomo C.A."/>
            <person name="Bakkeren G."/>
            <person name="Khalil H.B."/>
            <person name="Panwar V."/>
            <person name="Joly D."/>
            <person name="Linning R."/>
            <person name="Sakthikumar S."/>
            <person name="Song X."/>
            <person name="Adiconis X."/>
            <person name="Fan L."/>
            <person name="Goldberg J.M."/>
            <person name="Levin J.Z."/>
            <person name="Young S."/>
            <person name="Zeng Q."/>
            <person name="Anikster Y."/>
            <person name="Bruce M."/>
            <person name="Wang M."/>
            <person name="Yin C."/>
            <person name="McCallum B."/>
            <person name="Szabo L.J."/>
            <person name="Hulbert S."/>
            <person name="Chen X."/>
            <person name="Fellers J.P."/>
        </authorList>
    </citation>
    <scope>NUCLEOTIDE SEQUENCE</scope>
    <source>
        <strain evidence="5">isolate 1-1 / race 1 (BBBD)</strain>
        <strain evidence="6">Isolate 1-1 / race 1 (BBBD)</strain>
    </source>
</reference>
<evidence type="ECO:0000259" key="3">
    <source>
        <dbReference type="Pfam" id="PF00176"/>
    </source>
</evidence>
<dbReference type="EMBL" id="ADAS02010263">
    <property type="protein sequence ID" value="OAV84883.1"/>
    <property type="molecule type" value="Genomic_DNA"/>
</dbReference>
<reference evidence="4" key="1">
    <citation type="submission" date="2009-11" db="EMBL/GenBank/DDBJ databases">
        <authorList>
            <consortium name="The Broad Institute Genome Sequencing Platform"/>
            <person name="Ward D."/>
            <person name="Feldgarden M."/>
            <person name="Earl A."/>
            <person name="Young S.K."/>
            <person name="Zeng Q."/>
            <person name="Koehrsen M."/>
            <person name="Alvarado L."/>
            <person name="Berlin A."/>
            <person name="Bochicchio J."/>
            <person name="Borenstein D."/>
            <person name="Chapman S.B."/>
            <person name="Chen Z."/>
            <person name="Engels R."/>
            <person name="Freedman E."/>
            <person name="Gellesch M."/>
            <person name="Goldberg J."/>
            <person name="Griggs A."/>
            <person name="Gujja S."/>
            <person name="Heilman E."/>
            <person name="Heiman D."/>
            <person name="Hepburn T."/>
            <person name="Howarth C."/>
            <person name="Jen D."/>
            <person name="Larson L."/>
            <person name="Lewis B."/>
            <person name="Mehta T."/>
            <person name="Park D."/>
            <person name="Pearson M."/>
            <person name="Roberts A."/>
            <person name="Saif S."/>
            <person name="Shea T."/>
            <person name="Shenoy N."/>
            <person name="Sisk P."/>
            <person name="Stolte C."/>
            <person name="Sykes S."/>
            <person name="Thomson T."/>
            <person name="Walk T."/>
            <person name="White J."/>
            <person name="Yandava C."/>
            <person name="Izard J."/>
            <person name="Baranova O.V."/>
            <person name="Blanton J.M."/>
            <person name="Tanner A.C."/>
            <person name="Dewhirst F.E."/>
            <person name="Haas B."/>
            <person name="Nusbaum C."/>
            <person name="Birren B."/>
        </authorList>
    </citation>
    <scope>NUCLEOTIDE SEQUENCE [LARGE SCALE GENOMIC DNA]</scope>
    <source>
        <strain evidence="4">1-1 BBBD Race 1</strain>
    </source>
</reference>
<name>A0A180FZ81_PUCT1</name>
<keyword evidence="1" id="KW-0547">Nucleotide-binding</keyword>
<gene>
    <name evidence="4" type="ORF">PTTG_30981</name>
</gene>
<evidence type="ECO:0000313" key="5">
    <source>
        <dbReference type="EnsemblFungi" id="PTTG_30981-t43_1-p1"/>
    </source>
</evidence>
<organism evidence="4">
    <name type="scientific">Puccinia triticina (isolate 1-1 / race 1 (BBBD))</name>
    <name type="common">Brown leaf rust fungus</name>
    <dbReference type="NCBI Taxonomy" id="630390"/>
    <lineage>
        <taxon>Eukaryota</taxon>
        <taxon>Fungi</taxon>
        <taxon>Dikarya</taxon>
        <taxon>Basidiomycota</taxon>
        <taxon>Pucciniomycotina</taxon>
        <taxon>Pucciniomycetes</taxon>
        <taxon>Pucciniales</taxon>
        <taxon>Pucciniaceae</taxon>
        <taxon>Puccinia</taxon>
    </lineage>
</organism>
<dbReference type="STRING" id="630390.A0A180FZ81"/>
<feature type="domain" description="SNF2 N-terminal" evidence="3">
    <location>
        <begin position="8"/>
        <end position="90"/>
    </location>
</feature>
<reference evidence="5" key="4">
    <citation type="submission" date="2025-05" db="UniProtKB">
        <authorList>
            <consortium name="EnsemblFungi"/>
        </authorList>
    </citation>
    <scope>IDENTIFICATION</scope>
    <source>
        <strain evidence="5">isolate 1-1 / race 1 (BBBD)</strain>
    </source>
</reference>
<dbReference type="SUPFAM" id="SSF52540">
    <property type="entry name" value="P-loop containing nucleoside triphosphate hydrolases"/>
    <property type="match status" value="1"/>
</dbReference>
<keyword evidence="6" id="KW-1185">Reference proteome</keyword>
<dbReference type="Gene3D" id="3.40.50.10810">
    <property type="entry name" value="Tandem AAA-ATPase domain"/>
    <property type="match status" value="1"/>
</dbReference>